<organism evidence="1">
    <name type="scientific">Macaca mulatta</name>
    <name type="common">Rhesus macaque</name>
    <dbReference type="NCBI Taxonomy" id="9544"/>
    <lineage>
        <taxon>Eukaryota</taxon>
        <taxon>Metazoa</taxon>
        <taxon>Chordata</taxon>
        <taxon>Craniata</taxon>
        <taxon>Vertebrata</taxon>
        <taxon>Euteleostomi</taxon>
        <taxon>Mammalia</taxon>
        <taxon>Eutheria</taxon>
        <taxon>Euarchontoglires</taxon>
        <taxon>Primates</taxon>
        <taxon>Haplorrhini</taxon>
        <taxon>Catarrhini</taxon>
        <taxon>Cercopithecidae</taxon>
        <taxon>Cercopithecinae</taxon>
        <taxon>Macaca</taxon>
    </lineage>
</organism>
<dbReference type="Proteomes" id="UP000013456">
    <property type="component" value="Chromosome 12"/>
</dbReference>
<feature type="non-terminal residue" evidence="1">
    <location>
        <position position="1"/>
    </location>
</feature>
<evidence type="ECO:0000313" key="1">
    <source>
        <dbReference type="EMBL" id="EHH21792.1"/>
    </source>
</evidence>
<gene>
    <name evidence="1" type="ORF">EGK_04933</name>
</gene>
<name>G7N992_MACMU</name>
<accession>G7N992</accession>
<dbReference type="AlphaFoldDB" id="G7N992"/>
<proteinExistence type="predicted"/>
<sequence>SLSSVLDNNGSLQFLSDLLSLQIGFPVYTFLRASFQVEVRAPSPGVPSIRPSLPGWPLNPGSPQVCNEILEVHACFILASPPLPRAGLPHTIAPQ</sequence>
<reference evidence="1" key="1">
    <citation type="journal article" date="2011" name="Nat. Biotechnol.">
        <title>Genome sequencing and comparison of two nonhuman primate animal models, the cynomolgus and Chinese rhesus macaques.</title>
        <authorList>
            <person name="Yan G."/>
            <person name="Zhang G."/>
            <person name="Fang X."/>
            <person name="Zhang Y."/>
            <person name="Li C."/>
            <person name="Ling F."/>
            <person name="Cooper D.N."/>
            <person name="Li Q."/>
            <person name="Li Y."/>
            <person name="van Gool A.J."/>
            <person name="Du H."/>
            <person name="Chen J."/>
            <person name="Chen R."/>
            <person name="Zhang P."/>
            <person name="Huang Z."/>
            <person name="Thompson J.R."/>
            <person name="Meng Y."/>
            <person name="Bai Y."/>
            <person name="Wang J."/>
            <person name="Zhuo M."/>
            <person name="Wang T."/>
            <person name="Huang Y."/>
            <person name="Wei L."/>
            <person name="Li J."/>
            <person name="Wang Z."/>
            <person name="Hu H."/>
            <person name="Yang P."/>
            <person name="Le L."/>
            <person name="Stenson P.D."/>
            <person name="Li B."/>
            <person name="Liu X."/>
            <person name="Ball E.V."/>
            <person name="An N."/>
            <person name="Huang Q."/>
            <person name="Zhang Y."/>
            <person name="Fan W."/>
            <person name="Zhang X."/>
            <person name="Li Y."/>
            <person name="Wang W."/>
            <person name="Katze M.G."/>
            <person name="Su B."/>
            <person name="Nielsen R."/>
            <person name="Yang H."/>
            <person name="Wang J."/>
            <person name="Wang X."/>
            <person name="Wang J."/>
        </authorList>
    </citation>
    <scope>NUCLEOTIDE SEQUENCE [LARGE SCALE GENOMIC DNA]</scope>
    <source>
        <strain evidence="1">CR-5</strain>
    </source>
</reference>
<protein>
    <submittedName>
        <fullName evidence="1">Uncharacterized protein</fullName>
    </submittedName>
</protein>
<feature type="non-terminal residue" evidence="1">
    <location>
        <position position="95"/>
    </location>
</feature>
<dbReference type="EMBL" id="CM001264">
    <property type="protein sequence ID" value="EHH21792.1"/>
    <property type="molecule type" value="Genomic_DNA"/>
</dbReference>